<name>A0A286GJZ5_9PROT</name>
<dbReference type="AlphaFoldDB" id="A0A286GJZ5"/>
<feature type="compositionally biased region" description="Low complexity" evidence="1">
    <location>
        <begin position="24"/>
        <end position="38"/>
    </location>
</feature>
<dbReference type="SUPFAM" id="SSF50346">
    <property type="entry name" value="PRC-barrel domain"/>
    <property type="match status" value="1"/>
</dbReference>
<gene>
    <name evidence="3" type="ORF">SAMN05421508_10533</name>
</gene>
<feature type="chain" id="PRO_5012990432" description="PRC-barrel domain-containing protein" evidence="2">
    <location>
        <begin position="21"/>
        <end position="233"/>
    </location>
</feature>
<sequence>MLKHLLVATALVLPLAPALAQEGAPASAPMPAAPAEVATSDGGGPLDPGVDTLAERIGETVYSPTGEPLGELTGVALAGGGSPRAVISHGGVMGIGSREVAVAPVELSVQPGGEGGEPRLVLGMAKDELEALPDYDPKQAEVAASLPQPSSGGTAPIEPAAPAGAETAGLGTEAEQAVAEALARVDQAWAQVEGATADGWQSAQENFRQAVSDLERTWDEVTAEDQQAQQPAE</sequence>
<evidence type="ECO:0000256" key="2">
    <source>
        <dbReference type="SAM" id="SignalP"/>
    </source>
</evidence>
<feature type="compositionally biased region" description="Polar residues" evidence="1">
    <location>
        <begin position="199"/>
        <end position="209"/>
    </location>
</feature>
<feature type="compositionally biased region" description="Polar residues" evidence="1">
    <location>
        <begin position="224"/>
        <end position="233"/>
    </location>
</feature>
<evidence type="ECO:0000313" key="4">
    <source>
        <dbReference type="Proteomes" id="UP000219621"/>
    </source>
</evidence>
<feature type="region of interest" description="Disordered" evidence="1">
    <location>
        <begin position="195"/>
        <end position="233"/>
    </location>
</feature>
<dbReference type="Gene3D" id="2.30.30.240">
    <property type="entry name" value="PRC-barrel domain"/>
    <property type="match status" value="1"/>
</dbReference>
<proteinExistence type="predicted"/>
<feature type="region of interest" description="Disordered" evidence="1">
    <location>
        <begin position="24"/>
        <end position="46"/>
    </location>
</feature>
<feature type="signal peptide" evidence="2">
    <location>
        <begin position="1"/>
        <end position="20"/>
    </location>
</feature>
<keyword evidence="2" id="KW-0732">Signal</keyword>
<dbReference type="InterPro" id="IPR011033">
    <property type="entry name" value="PRC_barrel-like_sf"/>
</dbReference>
<organism evidence="3 4">
    <name type="scientific">Caenispirillum bisanense</name>
    <dbReference type="NCBI Taxonomy" id="414052"/>
    <lineage>
        <taxon>Bacteria</taxon>
        <taxon>Pseudomonadati</taxon>
        <taxon>Pseudomonadota</taxon>
        <taxon>Alphaproteobacteria</taxon>
        <taxon>Rhodospirillales</taxon>
        <taxon>Novispirillaceae</taxon>
        <taxon>Caenispirillum</taxon>
    </lineage>
</organism>
<dbReference type="RefSeq" id="WP_097279420.1">
    <property type="nucleotide sequence ID" value="NZ_OCNJ01000005.1"/>
</dbReference>
<dbReference type="Proteomes" id="UP000219621">
    <property type="component" value="Unassembled WGS sequence"/>
</dbReference>
<accession>A0A286GJZ5</accession>
<keyword evidence="4" id="KW-1185">Reference proteome</keyword>
<evidence type="ECO:0008006" key="5">
    <source>
        <dbReference type="Google" id="ProtNLM"/>
    </source>
</evidence>
<dbReference type="EMBL" id="OCNJ01000005">
    <property type="protein sequence ID" value="SOD95861.1"/>
    <property type="molecule type" value="Genomic_DNA"/>
</dbReference>
<evidence type="ECO:0000313" key="3">
    <source>
        <dbReference type="EMBL" id="SOD95861.1"/>
    </source>
</evidence>
<evidence type="ECO:0000256" key="1">
    <source>
        <dbReference type="SAM" id="MobiDB-lite"/>
    </source>
</evidence>
<reference evidence="3 4" key="1">
    <citation type="submission" date="2017-09" db="EMBL/GenBank/DDBJ databases">
        <authorList>
            <person name="Ehlers B."/>
            <person name="Leendertz F.H."/>
        </authorList>
    </citation>
    <scope>NUCLEOTIDE SEQUENCE [LARGE SCALE GENOMIC DNA]</scope>
    <source>
        <strain evidence="3 4">USBA 140</strain>
    </source>
</reference>
<feature type="compositionally biased region" description="Low complexity" evidence="1">
    <location>
        <begin position="152"/>
        <end position="177"/>
    </location>
</feature>
<dbReference type="OrthoDB" id="8021018at2"/>
<feature type="region of interest" description="Disordered" evidence="1">
    <location>
        <begin position="141"/>
        <end position="177"/>
    </location>
</feature>
<protein>
    <recommendedName>
        <fullName evidence="5">PRC-barrel domain-containing protein</fullName>
    </recommendedName>
</protein>